<protein>
    <submittedName>
        <fullName evidence="1">Uncharacterized protein</fullName>
    </submittedName>
</protein>
<dbReference type="AlphaFoldDB" id="A0A3B1D641"/>
<organism evidence="1">
    <name type="scientific">hydrothermal vent metagenome</name>
    <dbReference type="NCBI Taxonomy" id="652676"/>
    <lineage>
        <taxon>unclassified sequences</taxon>
        <taxon>metagenomes</taxon>
        <taxon>ecological metagenomes</taxon>
    </lineage>
</organism>
<gene>
    <name evidence="1" type="ORF">MNBD_NITROSPIRAE03-1931</name>
</gene>
<sequence length="205" mass="23974">MRFAKWFLYALSERCIKYCGKAVSSVQFPVFKKFLFARIKRELQYYRLCLDMAAIINEAGSTICSRDVEEVIEGSIDLDCRLKGDIRFLPIRIDFAYEKILPLRKERTERLILLFVRLLGSGEAEDYDDMVRKAFKKEEFLELNNEILELYTEEAFVVNQSITSLVNVDSEAIAQRMYCSMLDVGIGLNRELTECIFEKKTRLIK</sequence>
<reference evidence="1" key="1">
    <citation type="submission" date="2018-06" db="EMBL/GenBank/DDBJ databases">
        <authorList>
            <person name="Zhirakovskaya E."/>
        </authorList>
    </citation>
    <scope>NUCLEOTIDE SEQUENCE</scope>
</reference>
<evidence type="ECO:0000313" key="1">
    <source>
        <dbReference type="EMBL" id="VAX34261.1"/>
    </source>
</evidence>
<accession>A0A3B1D641</accession>
<name>A0A3B1D641_9ZZZZ</name>
<dbReference type="EMBL" id="UOGI01000279">
    <property type="protein sequence ID" value="VAX34261.1"/>
    <property type="molecule type" value="Genomic_DNA"/>
</dbReference>
<proteinExistence type="predicted"/>